<accession>A0A1X7K205</accession>
<protein>
    <recommendedName>
        <fullName evidence="4">Magnesium citrate secondary transporter</fullName>
    </recommendedName>
</protein>
<feature type="transmembrane region" description="Helical" evidence="1">
    <location>
        <begin position="97"/>
        <end position="117"/>
    </location>
</feature>
<proteinExistence type="predicted"/>
<feature type="transmembrane region" description="Helical" evidence="1">
    <location>
        <begin position="71"/>
        <end position="91"/>
    </location>
</feature>
<feature type="transmembrane region" description="Helical" evidence="1">
    <location>
        <begin position="38"/>
        <end position="59"/>
    </location>
</feature>
<dbReference type="OrthoDB" id="1447802at2"/>
<evidence type="ECO:0000313" key="2">
    <source>
        <dbReference type="EMBL" id="SMG34824.1"/>
    </source>
</evidence>
<dbReference type="EMBL" id="FXAW01000004">
    <property type="protein sequence ID" value="SMG34824.1"/>
    <property type="molecule type" value="Genomic_DNA"/>
</dbReference>
<name>A0A1X7K205_9BACT</name>
<dbReference type="AlphaFoldDB" id="A0A1X7K205"/>
<keyword evidence="1" id="KW-0812">Transmembrane</keyword>
<dbReference type="RefSeq" id="WP_085517203.1">
    <property type="nucleotide sequence ID" value="NZ_FXAW01000004.1"/>
</dbReference>
<evidence type="ECO:0000256" key="1">
    <source>
        <dbReference type="SAM" id="Phobius"/>
    </source>
</evidence>
<evidence type="ECO:0008006" key="4">
    <source>
        <dbReference type="Google" id="ProtNLM"/>
    </source>
</evidence>
<keyword evidence="3" id="KW-1185">Reference proteome</keyword>
<dbReference type="Proteomes" id="UP000193804">
    <property type="component" value="Unassembled WGS sequence"/>
</dbReference>
<keyword evidence="1" id="KW-1133">Transmembrane helix</keyword>
<evidence type="ECO:0000313" key="3">
    <source>
        <dbReference type="Proteomes" id="UP000193804"/>
    </source>
</evidence>
<dbReference type="STRING" id="1028.SAMN05661096_02260"/>
<sequence length="135" mass="15659">MNLKTLKHPLIFGSILLFLAHQIIEKVFNYSVPILHAYLDDLLCIPIVLGIGTQIIQWIHPIKDFYYLDKNVVITTTLFFTILFEAILPLINLELYTADWIDILMYGIGGTLFYHLISKKVKTEYIIFLQGLEND</sequence>
<reference evidence="3" key="1">
    <citation type="submission" date="2017-04" db="EMBL/GenBank/DDBJ databases">
        <authorList>
            <person name="Varghese N."/>
            <person name="Submissions S."/>
        </authorList>
    </citation>
    <scope>NUCLEOTIDE SEQUENCE [LARGE SCALE GENOMIC DNA]</scope>
    <source>
        <strain evidence="3">DSM 4125</strain>
    </source>
</reference>
<organism evidence="2 3">
    <name type="scientific">Marivirga sericea</name>
    <dbReference type="NCBI Taxonomy" id="1028"/>
    <lineage>
        <taxon>Bacteria</taxon>
        <taxon>Pseudomonadati</taxon>
        <taxon>Bacteroidota</taxon>
        <taxon>Cytophagia</taxon>
        <taxon>Cytophagales</taxon>
        <taxon>Marivirgaceae</taxon>
        <taxon>Marivirga</taxon>
    </lineage>
</organism>
<gene>
    <name evidence="2" type="ORF">SAMN05661096_02260</name>
</gene>
<keyword evidence="1" id="KW-0472">Membrane</keyword>